<accession>A0A6A4VZQ5</accession>
<keyword evidence="1" id="KW-0175">Coiled coil</keyword>
<keyword evidence="3" id="KW-1185">Reference proteome</keyword>
<feature type="coiled-coil region" evidence="1">
    <location>
        <begin position="333"/>
        <end position="387"/>
    </location>
</feature>
<gene>
    <name evidence="2" type="ORF">FJT64_004266</name>
</gene>
<organism evidence="2 3">
    <name type="scientific">Amphibalanus amphitrite</name>
    <name type="common">Striped barnacle</name>
    <name type="synonym">Balanus amphitrite</name>
    <dbReference type="NCBI Taxonomy" id="1232801"/>
    <lineage>
        <taxon>Eukaryota</taxon>
        <taxon>Metazoa</taxon>
        <taxon>Ecdysozoa</taxon>
        <taxon>Arthropoda</taxon>
        <taxon>Crustacea</taxon>
        <taxon>Multicrustacea</taxon>
        <taxon>Cirripedia</taxon>
        <taxon>Thoracica</taxon>
        <taxon>Thoracicalcarea</taxon>
        <taxon>Balanomorpha</taxon>
        <taxon>Balanoidea</taxon>
        <taxon>Balanidae</taxon>
        <taxon>Amphibalaninae</taxon>
        <taxon>Amphibalanus</taxon>
    </lineage>
</organism>
<evidence type="ECO:0000313" key="3">
    <source>
        <dbReference type="Proteomes" id="UP000440578"/>
    </source>
</evidence>
<comment type="caution">
    <text evidence="2">The sequence shown here is derived from an EMBL/GenBank/DDBJ whole genome shotgun (WGS) entry which is preliminary data.</text>
</comment>
<evidence type="ECO:0000313" key="2">
    <source>
        <dbReference type="EMBL" id="KAF0298399.1"/>
    </source>
</evidence>
<name>A0A6A4VZQ5_AMPAM</name>
<reference evidence="2 3" key="1">
    <citation type="submission" date="2019-07" db="EMBL/GenBank/DDBJ databases">
        <title>Draft genome assembly of a fouling barnacle, Amphibalanus amphitrite (Darwin, 1854): The first reference genome for Thecostraca.</title>
        <authorList>
            <person name="Kim W."/>
        </authorList>
    </citation>
    <scope>NUCLEOTIDE SEQUENCE [LARGE SCALE GENOMIC DNA]</scope>
    <source>
        <strain evidence="2">SNU_AA5</strain>
        <tissue evidence="2">Soma without cirri and trophi</tissue>
    </source>
</reference>
<proteinExistence type="predicted"/>
<dbReference type="AlphaFoldDB" id="A0A6A4VZQ5"/>
<dbReference type="EMBL" id="VIIS01001435">
    <property type="protein sequence ID" value="KAF0298399.1"/>
    <property type="molecule type" value="Genomic_DNA"/>
</dbReference>
<sequence length="431" mass="48140">MVDAAPVFQAQEYDKELAPLAVEAGIDAETEEGLAQIDAATRIQFHRMVVAIGTLCLAYGYSQDTLIAKQISRRLAAAYADANLAAPDWDGLTSAIKEWVGSPREINSEVVALLGSVVALHKNGGVDTTVTADEEAVASEDERLRALPPIFAALRDQMLLVYTNYQSSTIRWALQVLPLVEEAGFGNNHWLKAEIDHLKSIRTDVEGRRFAGMVTKIATRYQQQQFPMLALIGCQYHSRYLETEDQRAAFREFNITGILQRVADTKGKPICDAVIDSLPAPQVEAKASLMKGMSALDAERLLQACTEEDAKFIKERLHRIDPPCPWAIHDAKVQAAEAKKRFYQAAAAELNKRWEQTYSQLVDKLALEDDAEARKTLQESIRKLRSELSVILAAEEMTGAQLMQQLRIKHQDELETHWEAGMAIIRRLRTL</sequence>
<evidence type="ECO:0000256" key="1">
    <source>
        <dbReference type="SAM" id="Coils"/>
    </source>
</evidence>
<dbReference type="Proteomes" id="UP000440578">
    <property type="component" value="Unassembled WGS sequence"/>
</dbReference>
<protein>
    <submittedName>
        <fullName evidence="2">Uncharacterized protein</fullName>
    </submittedName>
</protein>